<dbReference type="EMBL" id="VHHP01000001">
    <property type="protein sequence ID" value="TPR54655.1"/>
    <property type="molecule type" value="Genomic_DNA"/>
</dbReference>
<evidence type="ECO:0000256" key="6">
    <source>
        <dbReference type="ARBA" id="ARBA00023136"/>
    </source>
</evidence>
<feature type="transmembrane region" description="Helical" evidence="7">
    <location>
        <begin position="121"/>
        <end position="142"/>
    </location>
</feature>
<gene>
    <name evidence="8" type="ORF">FJR74_00060</name>
</gene>
<evidence type="ECO:0000256" key="2">
    <source>
        <dbReference type="ARBA" id="ARBA00005262"/>
    </source>
</evidence>
<evidence type="ECO:0000256" key="1">
    <source>
        <dbReference type="ARBA" id="ARBA00004651"/>
    </source>
</evidence>
<feature type="transmembrane region" description="Helical" evidence="7">
    <location>
        <begin position="20"/>
        <end position="44"/>
    </location>
</feature>
<keyword evidence="4 7" id="KW-0812">Transmembrane</keyword>
<dbReference type="RefSeq" id="WP_140914508.1">
    <property type="nucleotide sequence ID" value="NZ_VHHP01000001.1"/>
</dbReference>
<evidence type="ECO:0000313" key="9">
    <source>
        <dbReference type="Proteomes" id="UP000316851"/>
    </source>
</evidence>
<dbReference type="InterPro" id="IPR052518">
    <property type="entry name" value="CHR_Transporter"/>
</dbReference>
<sequence>MKKTKLSETLDTGVKRPSFWRVLGFILFISFVGFGGGNALMPVIKRDAVDKYHWLTEEEFDRVVVVTNMLPGASVIEAISYISIKCLGFWKGFIITIIGILPHCFLFFGLFLAMTYVPKQYLYVVSLGVLISIIGFLINFGINYMKKSYKKMNVGLWIFLFLITLAFSLFVPVPYNMPVFVMVLVMVIFFIIVKIQKRNAKKLIPNKNKKYEKDVKSIDISLNSAQNNDDNLKGGN</sequence>
<keyword evidence="6 7" id="KW-0472">Membrane</keyword>
<evidence type="ECO:0000256" key="7">
    <source>
        <dbReference type="SAM" id="Phobius"/>
    </source>
</evidence>
<dbReference type="PANTHER" id="PTHR43663:SF1">
    <property type="entry name" value="CHROMATE TRANSPORTER"/>
    <property type="match status" value="1"/>
</dbReference>
<protein>
    <submittedName>
        <fullName evidence="8">Chromate transporter</fullName>
    </submittedName>
</protein>
<dbReference type="PANTHER" id="PTHR43663">
    <property type="entry name" value="CHROMATE TRANSPORT PROTEIN-RELATED"/>
    <property type="match status" value="1"/>
</dbReference>
<feature type="transmembrane region" description="Helical" evidence="7">
    <location>
        <begin position="64"/>
        <end position="84"/>
    </location>
</feature>
<name>A0ABY2Z0U1_9BACT</name>
<keyword evidence="3" id="KW-1003">Cell membrane</keyword>
<dbReference type="InterPro" id="IPR003370">
    <property type="entry name" value="Chromate_transpt"/>
</dbReference>
<reference evidence="8" key="1">
    <citation type="submission" date="2019-06" db="EMBL/GenBank/DDBJ databases">
        <title>Mycoplasma neophronis type strain whole genome sequence.</title>
        <authorList>
            <person name="Spergser J."/>
        </authorList>
    </citation>
    <scope>NUCLEOTIDE SEQUENCE [LARGE SCALE GENOMIC DNA]</scope>
    <source>
        <strain evidence="8">DSM 24097</strain>
    </source>
</reference>
<feature type="transmembrane region" description="Helical" evidence="7">
    <location>
        <begin position="154"/>
        <end position="171"/>
    </location>
</feature>
<comment type="subcellular location">
    <subcellularLocation>
        <location evidence="1">Cell membrane</location>
        <topology evidence="1">Multi-pass membrane protein</topology>
    </subcellularLocation>
</comment>
<feature type="transmembrane region" description="Helical" evidence="7">
    <location>
        <begin position="177"/>
        <end position="195"/>
    </location>
</feature>
<evidence type="ECO:0000256" key="3">
    <source>
        <dbReference type="ARBA" id="ARBA00022475"/>
    </source>
</evidence>
<dbReference type="Pfam" id="PF02417">
    <property type="entry name" value="Chromate_transp"/>
    <property type="match status" value="1"/>
</dbReference>
<accession>A0ABY2Z0U1</accession>
<comment type="similarity">
    <text evidence="2">Belongs to the chromate ion transporter (CHR) (TC 2.A.51) family.</text>
</comment>
<comment type="caution">
    <text evidence="8">The sequence shown here is derived from an EMBL/GenBank/DDBJ whole genome shotgun (WGS) entry which is preliminary data.</text>
</comment>
<feature type="transmembrane region" description="Helical" evidence="7">
    <location>
        <begin position="93"/>
        <end position="115"/>
    </location>
</feature>
<evidence type="ECO:0000256" key="5">
    <source>
        <dbReference type="ARBA" id="ARBA00022989"/>
    </source>
</evidence>
<proteinExistence type="inferred from homology"/>
<dbReference type="Proteomes" id="UP000316851">
    <property type="component" value="Unassembled WGS sequence"/>
</dbReference>
<evidence type="ECO:0000256" key="4">
    <source>
        <dbReference type="ARBA" id="ARBA00022692"/>
    </source>
</evidence>
<organism evidence="8 9">
    <name type="scientific">Metamycoplasma neophronis</name>
    <dbReference type="NCBI Taxonomy" id="872983"/>
    <lineage>
        <taxon>Bacteria</taxon>
        <taxon>Bacillati</taxon>
        <taxon>Mycoplasmatota</taxon>
        <taxon>Mycoplasmoidales</taxon>
        <taxon>Metamycoplasmataceae</taxon>
        <taxon>Metamycoplasma</taxon>
    </lineage>
</organism>
<keyword evidence="9" id="KW-1185">Reference proteome</keyword>
<evidence type="ECO:0000313" key="8">
    <source>
        <dbReference type="EMBL" id="TPR54655.1"/>
    </source>
</evidence>
<keyword evidence="5 7" id="KW-1133">Transmembrane helix</keyword>